<dbReference type="EMBL" id="AKWM02000030">
    <property type="protein sequence ID" value="EKS00697.1"/>
    <property type="molecule type" value="Genomic_DNA"/>
</dbReference>
<sequence>MRINVKIIKCEREGFIYQNSKEVQGDTKFMLVDKKQA</sequence>
<evidence type="ECO:0000313" key="1">
    <source>
        <dbReference type="EMBL" id="EKS00697.1"/>
    </source>
</evidence>
<accession>A0AA87SZF8</accession>
<evidence type="ECO:0000313" key="2">
    <source>
        <dbReference type="Proteomes" id="UP000001343"/>
    </source>
</evidence>
<name>A0AA87SZF8_9LEPT</name>
<organism evidence="1 2">
    <name type="scientific">Leptospira mayottensis 200901122</name>
    <dbReference type="NCBI Taxonomy" id="1193010"/>
    <lineage>
        <taxon>Bacteria</taxon>
        <taxon>Pseudomonadati</taxon>
        <taxon>Spirochaetota</taxon>
        <taxon>Spirochaetia</taxon>
        <taxon>Leptospirales</taxon>
        <taxon>Leptospiraceae</taxon>
        <taxon>Leptospira</taxon>
    </lineage>
</organism>
<gene>
    <name evidence="1" type="ORF">LEP1GSC125_1462</name>
</gene>
<dbReference type="Proteomes" id="UP000001343">
    <property type="component" value="Unassembled WGS sequence"/>
</dbReference>
<protein>
    <submittedName>
        <fullName evidence="1">Uncharacterized protein</fullName>
    </submittedName>
</protein>
<dbReference type="AlphaFoldDB" id="A0AA87SZF8"/>
<proteinExistence type="predicted"/>
<reference evidence="1 2" key="1">
    <citation type="journal article" date="2014" name="Int. J. Syst. Evol. Microbiol.">
        <title>Leptospira mayottensis sp. nov., a pathogenic species of the genus Leptospira isolated from humans.</title>
        <authorList>
            <person name="Bourhy P."/>
            <person name="Collet L."/>
            <person name="Brisse S."/>
            <person name="Picardeau M."/>
        </authorList>
    </citation>
    <scope>NUCLEOTIDE SEQUENCE [LARGE SCALE GENOMIC DNA]</scope>
    <source>
        <strain evidence="1 2">200901122</strain>
    </source>
</reference>
<comment type="caution">
    <text evidence="1">The sequence shown here is derived from an EMBL/GenBank/DDBJ whole genome shotgun (WGS) entry which is preliminary data.</text>
</comment>